<organism evidence="1 2">
    <name type="scientific">Emericella nidulans (strain FGSC A4 / ATCC 38163 / CBS 112.46 / NRRL 194 / M139)</name>
    <name type="common">Aspergillus nidulans</name>
    <dbReference type="NCBI Taxonomy" id="227321"/>
    <lineage>
        <taxon>Eukaryota</taxon>
        <taxon>Fungi</taxon>
        <taxon>Dikarya</taxon>
        <taxon>Ascomycota</taxon>
        <taxon>Pezizomycotina</taxon>
        <taxon>Eurotiomycetes</taxon>
        <taxon>Eurotiomycetidae</taxon>
        <taxon>Eurotiales</taxon>
        <taxon>Aspergillaceae</taxon>
        <taxon>Aspergillus</taxon>
        <taxon>Aspergillus subgen. Nidulantes</taxon>
    </lineage>
</organism>
<sequence length="151" mass="17136">MELVAINPVCAYGPAFGKEDSTTLRSITELTSGNAPGIPRIQWGVVDVRDCAELHVLAMTHEEAPAQRFICIGEGMMWMSEMAATVKRNMGDKAKRVTTFQPRISLCELRRFLCRLRGWSCRTWGAIEMFEVTRRETYWSGSGCIRTKRRS</sequence>
<dbReference type="Gene3D" id="3.40.50.720">
    <property type="entry name" value="NAD(P)-binding Rossmann-like Domain"/>
    <property type="match status" value="1"/>
</dbReference>
<dbReference type="Proteomes" id="UP000000560">
    <property type="component" value="Chromosome I"/>
</dbReference>
<evidence type="ECO:0008006" key="3">
    <source>
        <dbReference type="Google" id="ProtNLM"/>
    </source>
</evidence>
<protein>
    <recommendedName>
        <fullName evidence="3">NAD-dependent epimerase/dehydratase domain-containing protein</fullName>
    </recommendedName>
</protein>
<dbReference type="PANTHER" id="PTHR48079">
    <property type="entry name" value="PROTEIN YEEZ"/>
    <property type="match status" value="1"/>
</dbReference>
<dbReference type="RefSeq" id="XP_050466928.1">
    <property type="nucleotide sequence ID" value="XM_050612925.1"/>
</dbReference>
<dbReference type="SUPFAM" id="SSF51735">
    <property type="entry name" value="NAD(P)-binding Rossmann-fold domains"/>
    <property type="match status" value="1"/>
</dbReference>
<dbReference type="OrthoDB" id="2735536at2759"/>
<dbReference type="GeneID" id="74896620"/>
<dbReference type="PANTHER" id="PTHR48079:SF6">
    <property type="entry name" value="NAD(P)-BINDING DOMAIN-CONTAINING PROTEIN-RELATED"/>
    <property type="match status" value="1"/>
</dbReference>
<evidence type="ECO:0000313" key="1">
    <source>
        <dbReference type="EMBL" id="CBF69499.1"/>
    </source>
</evidence>
<accession>C8V0G3</accession>
<dbReference type="HOGENOM" id="CLU_1731446_0_0_1"/>
<dbReference type="VEuPathDB" id="FungiDB:AN10818"/>
<dbReference type="InParanoid" id="C8V0G3"/>
<dbReference type="STRING" id="227321.C8V0G3"/>
<reference evidence="2" key="2">
    <citation type="journal article" date="2009" name="Fungal Genet. Biol.">
        <title>The 2008 update of the Aspergillus nidulans genome annotation: a community effort.</title>
        <authorList>
            <person name="Wortman J.R."/>
            <person name="Gilsenan J.M."/>
            <person name="Joardar V."/>
            <person name="Deegan J."/>
            <person name="Clutterbuck J."/>
            <person name="Andersen M.R."/>
            <person name="Archer D."/>
            <person name="Bencina M."/>
            <person name="Braus G."/>
            <person name="Coutinho P."/>
            <person name="von Dohren H."/>
            <person name="Doonan J."/>
            <person name="Driessen A.J."/>
            <person name="Durek P."/>
            <person name="Espeso E."/>
            <person name="Fekete E."/>
            <person name="Flipphi M."/>
            <person name="Estrada C.G."/>
            <person name="Geysens S."/>
            <person name="Goldman G."/>
            <person name="de Groot P.W."/>
            <person name="Hansen K."/>
            <person name="Harris S.D."/>
            <person name="Heinekamp T."/>
            <person name="Helmstaedt K."/>
            <person name="Henrissat B."/>
            <person name="Hofmann G."/>
            <person name="Homan T."/>
            <person name="Horio T."/>
            <person name="Horiuchi H."/>
            <person name="James S."/>
            <person name="Jones M."/>
            <person name="Karaffa L."/>
            <person name="Karanyi Z."/>
            <person name="Kato M."/>
            <person name="Keller N."/>
            <person name="Kelly D.E."/>
            <person name="Kiel J.A."/>
            <person name="Kim J.M."/>
            <person name="van der Klei I.J."/>
            <person name="Klis F.M."/>
            <person name="Kovalchuk A."/>
            <person name="Krasevec N."/>
            <person name="Kubicek C.P."/>
            <person name="Liu B."/>
            <person name="Maccabe A."/>
            <person name="Meyer V."/>
            <person name="Mirabito P."/>
            <person name="Miskei M."/>
            <person name="Mos M."/>
            <person name="Mullins J."/>
            <person name="Nelson D.R."/>
            <person name="Nielsen J."/>
            <person name="Oakley B.R."/>
            <person name="Osmani S.A."/>
            <person name="Pakula T."/>
            <person name="Paszewski A."/>
            <person name="Paulsen I."/>
            <person name="Pilsyk S."/>
            <person name="Pocsi I."/>
            <person name="Punt P.J."/>
            <person name="Ram A.F."/>
            <person name="Ren Q."/>
            <person name="Robellet X."/>
            <person name="Robson G."/>
            <person name="Seiboth B."/>
            <person name="van Solingen P."/>
            <person name="Specht T."/>
            <person name="Sun J."/>
            <person name="Taheri-Talesh N."/>
            <person name="Takeshita N."/>
            <person name="Ussery D."/>
            <person name="vanKuyk P.A."/>
            <person name="Visser H."/>
            <person name="van de Vondervoort P.J."/>
            <person name="de Vries R.P."/>
            <person name="Walton J."/>
            <person name="Xiang X."/>
            <person name="Xiong Y."/>
            <person name="Zeng A.P."/>
            <person name="Brandt B.W."/>
            <person name="Cornell M.J."/>
            <person name="van den Hondel C.A."/>
            <person name="Visser J."/>
            <person name="Oliver S.G."/>
            <person name="Turner G."/>
        </authorList>
    </citation>
    <scope>GENOME REANNOTATION</scope>
    <source>
        <strain evidence="2">FGSC A4 / ATCC 38163 / CBS 112.46 / NRRL 194 / M139</strain>
    </source>
</reference>
<evidence type="ECO:0000313" key="2">
    <source>
        <dbReference type="Proteomes" id="UP000000560"/>
    </source>
</evidence>
<dbReference type="AlphaFoldDB" id="C8V0G3"/>
<dbReference type="KEGG" id="ani:ANIA_10818"/>
<proteinExistence type="predicted"/>
<keyword evidence="2" id="KW-1185">Reference proteome</keyword>
<dbReference type="InterPro" id="IPR036291">
    <property type="entry name" value="NAD(P)-bd_dom_sf"/>
</dbReference>
<dbReference type="InterPro" id="IPR051783">
    <property type="entry name" value="NAD(P)-dependent_oxidoreduct"/>
</dbReference>
<reference evidence="2" key="1">
    <citation type="journal article" date="2005" name="Nature">
        <title>Sequencing of Aspergillus nidulans and comparative analysis with A. fumigatus and A. oryzae.</title>
        <authorList>
            <person name="Galagan J.E."/>
            <person name="Calvo S.E."/>
            <person name="Cuomo C."/>
            <person name="Ma L.J."/>
            <person name="Wortman J.R."/>
            <person name="Batzoglou S."/>
            <person name="Lee S.I."/>
            <person name="Basturkmen M."/>
            <person name="Spevak C.C."/>
            <person name="Clutterbuck J."/>
            <person name="Kapitonov V."/>
            <person name="Jurka J."/>
            <person name="Scazzocchio C."/>
            <person name="Farman M."/>
            <person name="Butler J."/>
            <person name="Purcell S."/>
            <person name="Harris S."/>
            <person name="Braus G.H."/>
            <person name="Draht O."/>
            <person name="Busch S."/>
            <person name="D'Enfert C."/>
            <person name="Bouchier C."/>
            <person name="Goldman G.H."/>
            <person name="Bell-Pedersen D."/>
            <person name="Griffiths-Jones S."/>
            <person name="Doonan J.H."/>
            <person name="Yu J."/>
            <person name="Vienken K."/>
            <person name="Pain A."/>
            <person name="Freitag M."/>
            <person name="Selker E.U."/>
            <person name="Archer D.B."/>
            <person name="Penalva M.A."/>
            <person name="Oakley B.R."/>
            <person name="Momany M."/>
            <person name="Tanaka T."/>
            <person name="Kumagai T."/>
            <person name="Asai K."/>
            <person name="Machida M."/>
            <person name="Nierman W.C."/>
            <person name="Denning D.W."/>
            <person name="Caddick M."/>
            <person name="Hynes M."/>
            <person name="Paoletti M."/>
            <person name="Fischer R."/>
            <person name="Miller B."/>
            <person name="Dyer P."/>
            <person name="Sachs M.S."/>
            <person name="Osmani S.A."/>
            <person name="Birren B.W."/>
        </authorList>
    </citation>
    <scope>NUCLEOTIDE SEQUENCE [LARGE SCALE GENOMIC DNA]</scope>
    <source>
        <strain evidence="2">FGSC A4 / ATCC 38163 / CBS 112.46 / NRRL 194 / M139</strain>
    </source>
</reference>
<dbReference type="EMBL" id="BN001301">
    <property type="protein sequence ID" value="CBF69499.1"/>
    <property type="molecule type" value="Genomic_DNA"/>
</dbReference>
<name>C8V0G3_EMENI</name>
<gene>
    <name evidence="1" type="ORF">ANIA_10818</name>
</gene>